<organism evidence="2 3">
    <name type="scientific">Microbulbifer elongatus</name>
    <dbReference type="NCBI Taxonomy" id="86173"/>
    <lineage>
        <taxon>Bacteria</taxon>
        <taxon>Pseudomonadati</taxon>
        <taxon>Pseudomonadota</taxon>
        <taxon>Gammaproteobacteria</taxon>
        <taxon>Cellvibrionales</taxon>
        <taxon>Microbulbiferaceae</taxon>
        <taxon>Microbulbifer</taxon>
    </lineage>
</organism>
<keyword evidence="3" id="KW-1185">Reference proteome</keyword>
<name>A0ABT1NX01_9GAMM</name>
<evidence type="ECO:0000313" key="3">
    <source>
        <dbReference type="Proteomes" id="UP001205566"/>
    </source>
</evidence>
<dbReference type="InterPro" id="IPR032636">
    <property type="entry name" value="Pilus_assem_E-set-like_dom"/>
</dbReference>
<comment type="caution">
    <text evidence="2">The sequence shown here is derived from an EMBL/GenBank/DDBJ whole genome shotgun (WGS) entry which is preliminary data.</text>
</comment>
<evidence type="ECO:0000313" key="2">
    <source>
        <dbReference type="EMBL" id="MCQ3828337.1"/>
    </source>
</evidence>
<protein>
    <submittedName>
        <fullName evidence="2">TcfC E-set like domain-containing protein</fullName>
    </submittedName>
</protein>
<sequence length="705" mass="78300">MIYDESRFRIDIFMSSSLLPQQDAIEAPYLPDSKSEFSVIQNLTGTWSGVEGDNSAQTASLYGQTIVSFGESGLHSNWTVDDTGNTQIYRMHWTKDYRGQAYSIGLLQPYSGFGTFVSAPYLYGVEYRSSDNSRVDREYRLGSAVDINMPTRGRIEVLRDGRLIHSALLEAGNQLVDTSTFPDGAYEIEIRTYDESGRLINNYQEFFAKDSQLPALDEWQWSLQAGKPAHVSSTQTLPDQLDAYFVQAGAARRVTDNFGMFGNVAGTDSDSAVEIGGRWILPYVELSPSVIFSDGRTGHRLYGTLQTSRFTIGVSETKLDEGPNLAGGQYTLLHSGFSNRSLNLSAAILGGQLSARYTERSRAVPLEDTDFTLESDFTGSNRLKTLEFRRSIFSNRYWRGDLTLSHSDADGVPYTRATIEFRRHGDQWSHTVRSRVEQTEDGTTPFAGFNSSWSDRDKWSMVVDQNFSAELAESQQYLRSVSRVAGHRGQATATFDWNNNAVSDTNSLNYLGTFSTNLMTDGKSFAWGGESALESAILIDIDGSTAQDFEILVDGVRRGYARGDEISAINLPAFNTYDLTLRPLGDGFYDFAEQTQAITLYPGNVSASSYEVESVVLVIGRLLKQGKPAGGVKISFGERSAVTDEYGLFQMPLVLPNSARTSPPLQWGDCEIPITQQQHDEHWINLGDIELDRNHCLSEVANVVR</sequence>
<accession>A0ABT1NX01</accession>
<dbReference type="Pfam" id="PF16967">
    <property type="entry name" value="TcfC"/>
    <property type="match status" value="1"/>
</dbReference>
<gene>
    <name evidence="2" type="ORF">HXX02_02655</name>
</gene>
<dbReference type="Proteomes" id="UP001205566">
    <property type="component" value="Unassembled WGS sequence"/>
</dbReference>
<feature type="domain" description="Pilus assembly protein E-set like" evidence="1">
    <location>
        <begin position="145"/>
        <end position="207"/>
    </location>
</feature>
<dbReference type="EMBL" id="JACASI010000011">
    <property type="protein sequence ID" value="MCQ3828337.1"/>
    <property type="molecule type" value="Genomic_DNA"/>
</dbReference>
<evidence type="ECO:0000259" key="1">
    <source>
        <dbReference type="Pfam" id="PF16967"/>
    </source>
</evidence>
<reference evidence="2" key="1">
    <citation type="thesis" date="2020" institute="Technische Universitat Dresden" country="Dresden, Germany">
        <title>The Agarolytic System of Microbulbifer elongatus PORT2, Isolated from Batu Karas, Pangandaran West Java Indonesia.</title>
        <authorList>
            <person name="Anggraeni S.R."/>
        </authorList>
    </citation>
    <scope>NUCLEOTIDE SEQUENCE</scope>
    <source>
        <strain evidence="2">PORT2</strain>
    </source>
</reference>
<proteinExistence type="predicted"/>